<comment type="catalytic activity">
    <reaction evidence="1 10">
        <text>[protein]-peptidylproline (omega=180) = [protein]-peptidylproline (omega=0)</text>
        <dbReference type="Rhea" id="RHEA:16237"/>
        <dbReference type="Rhea" id="RHEA-COMP:10747"/>
        <dbReference type="Rhea" id="RHEA-COMP:10748"/>
        <dbReference type="ChEBI" id="CHEBI:83833"/>
        <dbReference type="ChEBI" id="CHEBI:83834"/>
        <dbReference type="EC" id="5.2.1.8"/>
    </reaction>
</comment>
<dbReference type="Proteomes" id="UP001209878">
    <property type="component" value="Unassembled WGS sequence"/>
</dbReference>
<evidence type="ECO:0000313" key="12">
    <source>
        <dbReference type="Proteomes" id="UP001209878"/>
    </source>
</evidence>
<dbReference type="SUPFAM" id="SSF140984">
    <property type="entry name" value="PTPA-like"/>
    <property type="match status" value="1"/>
</dbReference>
<evidence type="ECO:0000256" key="8">
    <source>
        <dbReference type="ARBA" id="ARBA00044786"/>
    </source>
</evidence>
<dbReference type="Pfam" id="PF03095">
    <property type="entry name" value="PTPA"/>
    <property type="match status" value="1"/>
</dbReference>
<evidence type="ECO:0000256" key="10">
    <source>
        <dbReference type="RuleBase" id="RU361210"/>
    </source>
</evidence>
<accession>A0AAD9KQK8</accession>
<organism evidence="11 12">
    <name type="scientific">Ridgeia piscesae</name>
    <name type="common">Tubeworm</name>
    <dbReference type="NCBI Taxonomy" id="27915"/>
    <lineage>
        <taxon>Eukaryota</taxon>
        <taxon>Metazoa</taxon>
        <taxon>Spiralia</taxon>
        <taxon>Lophotrochozoa</taxon>
        <taxon>Annelida</taxon>
        <taxon>Polychaeta</taxon>
        <taxon>Sedentaria</taxon>
        <taxon>Canalipalpata</taxon>
        <taxon>Sabellida</taxon>
        <taxon>Siboglinidae</taxon>
        <taxon>Ridgeia</taxon>
    </lineage>
</organism>
<dbReference type="GO" id="GO:0000159">
    <property type="term" value="C:protein phosphatase type 2A complex"/>
    <property type="evidence" value="ECO:0007669"/>
    <property type="project" value="TreeGrafter"/>
</dbReference>
<comment type="similarity">
    <text evidence="3 10">Belongs to the PTPA-type PPIase family.</text>
</comment>
<dbReference type="PANTHER" id="PTHR10012">
    <property type="entry name" value="SERINE/THREONINE-PROTEIN PHOSPHATASE 2A REGULATORY SUBUNIT B"/>
    <property type="match status" value="1"/>
</dbReference>
<dbReference type="InterPro" id="IPR037218">
    <property type="entry name" value="PTPA_sf"/>
</dbReference>
<evidence type="ECO:0000256" key="5">
    <source>
        <dbReference type="ARBA" id="ARBA00022490"/>
    </source>
</evidence>
<evidence type="ECO:0000256" key="4">
    <source>
        <dbReference type="ARBA" id="ARBA00013194"/>
    </source>
</evidence>
<sequence length="215" mass="24728">ASSTVETIDVEKHTFVIPKKEIFNPEDIEKKWQISEGYKDIIGFMEAMNTGVHKTKITDEYFISENCESLLSTALDKKFHPAIKEISVYLVESVGNSTRIDYGTGHEMSFVAFLCCLFKIGVFTKRDTAAVVLKLFSRYLQLMRKLQLVYRMEPAGSHGVWSLDDYCFLPFYWGSSQLIDHPRISPKSIPNVEICQLFAKDYMFLNAVNFIHKVK</sequence>
<dbReference type="EMBL" id="JAODUO010000773">
    <property type="protein sequence ID" value="KAK2174838.1"/>
    <property type="molecule type" value="Genomic_DNA"/>
</dbReference>
<dbReference type="GO" id="GO:0008160">
    <property type="term" value="F:protein tyrosine phosphatase activator activity"/>
    <property type="evidence" value="ECO:0007669"/>
    <property type="project" value="TreeGrafter"/>
</dbReference>
<dbReference type="GO" id="GO:0007052">
    <property type="term" value="P:mitotic spindle organization"/>
    <property type="evidence" value="ECO:0007669"/>
    <property type="project" value="TreeGrafter"/>
</dbReference>
<dbReference type="GO" id="GO:0003755">
    <property type="term" value="F:peptidyl-prolyl cis-trans isomerase activity"/>
    <property type="evidence" value="ECO:0007669"/>
    <property type="project" value="UniProtKB-KW"/>
</dbReference>
<keyword evidence="12" id="KW-1185">Reference proteome</keyword>
<reference evidence="11" key="1">
    <citation type="journal article" date="2023" name="Mol. Biol. Evol.">
        <title>Third-Generation Sequencing Reveals the Adaptive Role of the Epigenome in Three Deep-Sea Polychaetes.</title>
        <authorList>
            <person name="Perez M."/>
            <person name="Aroh O."/>
            <person name="Sun Y."/>
            <person name="Lan Y."/>
            <person name="Juniper S.K."/>
            <person name="Young C.R."/>
            <person name="Angers B."/>
            <person name="Qian P.Y."/>
        </authorList>
    </citation>
    <scope>NUCLEOTIDE SEQUENCE</scope>
    <source>
        <strain evidence="11">R07B-5</strain>
    </source>
</reference>
<dbReference type="InterPro" id="IPR004327">
    <property type="entry name" value="Phstyr_phstse_ac"/>
</dbReference>
<keyword evidence="6 10" id="KW-0697">Rotamase</keyword>
<comment type="subcellular location">
    <subcellularLocation>
        <location evidence="2 10">Cytoplasm</location>
    </subcellularLocation>
</comment>
<name>A0AAD9KQK8_RIDPI</name>
<dbReference type="GO" id="GO:0005634">
    <property type="term" value="C:nucleus"/>
    <property type="evidence" value="ECO:0007669"/>
    <property type="project" value="TreeGrafter"/>
</dbReference>
<dbReference type="AlphaFoldDB" id="A0AAD9KQK8"/>
<dbReference type="Gene3D" id="1.20.120.1150">
    <property type="match status" value="1"/>
</dbReference>
<evidence type="ECO:0000256" key="3">
    <source>
        <dbReference type="ARBA" id="ARBA00011019"/>
    </source>
</evidence>
<keyword evidence="5 10" id="KW-0963">Cytoplasm</keyword>
<evidence type="ECO:0000256" key="6">
    <source>
        <dbReference type="ARBA" id="ARBA00023110"/>
    </source>
</evidence>
<dbReference type="InterPro" id="IPR043170">
    <property type="entry name" value="PTPA_C_lid"/>
</dbReference>
<comment type="function">
    <text evidence="10">PPIases accelerate the folding of proteins. It catalyzes the cis-trans isomerization of proline imidic peptide bonds in oligopeptides.</text>
</comment>
<gene>
    <name evidence="11" type="ORF">NP493_772g02007</name>
</gene>
<proteinExistence type="inferred from homology"/>
<dbReference type="EC" id="5.2.1.8" evidence="4 10"/>
<keyword evidence="7 10" id="KW-0413">Isomerase</keyword>
<dbReference type="GO" id="GO:0005737">
    <property type="term" value="C:cytoplasm"/>
    <property type="evidence" value="ECO:0007669"/>
    <property type="project" value="UniProtKB-SubCell"/>
</dbReference>
<evidence type="ECO:0000256" key="2">
    <source>
        <dbReference type="ARBA" id="ARBA00004496"/>
    </source>
</evidence>
<dbReference type="PIRSF" id="PIRSF016325">
    <property type="entry name" value="Phstyr_phstse_ac"/>
    <property type="match status" value="1"/>
</dbReference>
<protein>
    <recommendedName>
        <fullName evidence="8 10">Serine/threonine-protein phosphatase 2A activator</fullName>
        <ecNumber evidence="4 10">5.2.1.8</ecNumber>
    </recommendedName>
    <alternativeName>
        <fullName evidence="9 10">Phosphotyrosyl phosphatase activator</fullName>
    </alternativeName>
</protein>
<evidence type="ECO:0000256" key="9">
    <source>
        <dbReference type="ARBA" id="ARBA00044820"/>
    </source>
</evidence>
<evidence type="ECO:0000313" key="11">
    <source>
        <dbReference type="EMBL" id="KAK2174838.1"/>
    </source>
</evidence>
<dbReference type="PANTHER" id="PTHR10012:SF0">
    <property type="entry name" value="SERINE_THREONINE-PROTEIN PHOSPHATASE 2A ACTIVATOR"/>
    <property type="match status" value="1"/>
</dbReference>
<evidence type="ECO:0000256" key="7">
    <source>
        <dbReference type="ARBA" id="ARBA00023235"/>
    </source>
</evidence>
<feature type="non-terminal residue" evidence="11">
    <location>
        <position position="1"/>
    </location>
</feature>
<evidence type="ECO:0000256" key="1">
    <source>
        <dbReference type="ARBA" id="ARBA00000971"/>
    </source>
</evidence>
<comment type="caution">
    <text evidence="11">The sequence shown here is derived from an EMBL/GenBank/DDBJ whole genome shotgun (WGS) entry which is preliminary data.</text>
</comment>